<protein>
    <recommendedName>
        <fullName evidence="1">O-methyltransferase C-terminal domain-containing protein</fullName>
    </recommendedName>
</protein>
<gene>
    <name evidence="2" type="ORF">ASPCADRAFT_206493</name>
</gene>
<evidence type="ECO:0000313" key="2">
    <source>
        <dbReference type="EMBL" id="OOF96311.1"/>
    </source>
</evidence>
<name>A0A1R3RPA0_ASPC5</name>
<dbReference type="Proteomes" id="UP000188318">
    <property type="component" value="Unassembled WGS sequence"/>
</dbReference>
<sequence length="98" mass="11163">MHWILHGWPDEQARKTLTNIVAAMEPGYSRLIINDYIIPDRNCDFPTACMSIMMMVQVGAFERSEKQWRELLSSVGLKDIMFYQPPGSAEGIIEAITS</sequence>
<dbReference type="PANTHER" id="PTHR43712">
    <property type="entry name" value="PUTATIVE (AFU_ORTHOLOGUE AFUA_4G14580)-RELATED"/>
    <property type="match status" value="1"/>
</dbReference>
<reference evidence="3" key="1">
    <citation type="journal article" date="2017" name="Genome Biol.">
        <title>Comparative genomics reveals high biological diversity and specific adaptations in the industrially and medically important fungal genus Aspergillus.</title>
        <authorList>
            <person name="de Vries R.P."/>
            <person name="Riley R."/>
            <person name="Wiebenga A."/>
            <person name="Aguilar-Osorio G."/>
            <person name="Amillis S."/>
            <person name="Uchima C.A."/>
            <person name="Anderluh G."/>
            <person name="Asadollahi M."/>
            <person name="Askin M."/>
            <person name="Barry K."/>
            <person name="Battaglia E."/>
            <person name="Bayram O."/>
            <person name="Benocci T."/>
            <person name="Braus-Stromeyer S.A."/>
            <person name="Caldana C."/>
            <person name="Canovas D."/>
            <person name="Cerqueira G.C."/>
            <person name="Chen F."/>
            <person name="Chen W."/>
            <person name="Choi C."/>
            <person name="Clum A."/>
            <person name="Dos Santos R.A."/>
            <person name="Damasio A.R."/>
            <person name="Diallinas G."/>
            <person name="Emri T."/>
            <person name="Fekete E."/>
            <person name="Flipphi M."/>
            <person name="Freyberg S."/>
            <person name="Gallo A."/>
            <person name="Gournas C."/>
            <person name="Habgood R."/>
            <person name="Hainaut M."/>
            <person name="Harispe M.L."/>
            <person name="Henrissat B."/>
            <person name="Hilden K.S."/>
            <person name="Hope R."/>
            <person name="Hossain A."/>
            <person name="Karabika E."/>
            <person name="Karaffa L."/>
            <person name="Karanyi Z."/>
            <person name="Krasevec N."/>
            <person name="Kuo A."/>
            <person name="Kusch H."/>
            <person name="LaButti K."/>
            <person name="Lagendijk E.L."/>
            <person name="Lapidus A."/>
            <person name="Levasseur A."/>
            <person name="Lindquist E."/>
            <person name="Lipzen A."/>
            <person name="Logrieco A.F."/>
            <person name="MacCabe A."/>
            <person name="Maekelae M.R."/>
            <person name="Malavazi I."/>
            <person name="Melin P."/>
            <person name="Meyer V."/>
            <person name="Mielnichuk N."/>
            <person name="Miskei M."/>
            <person name="Molnar A.P."/>
            <person name="Mule G."/>
            <person name="Ngan C.Y."/>
            <person name="Orejas M."/>
            <person name="Orosz E."/>
            <person name="Ouedraogo J.P."/>
            <person name="Overkamp K.M."/>
            <person name="Park H.-S."/>
            <person name="Perrone G."/>
            <person name="Piumi F."/>
            <person name="Punt P.J."/>
            <person name="Ram A.F."/>
            <person name="Ramon A."/>
            <person name="Rauscher S."/>
            <person name="Record E."/>
            <person name="Riano-Pachon D.M."/>
            <person name="Robert V."/>
            <person name="Roehrig J."/>
            <person name="Ruller R."/>
            <person name="Salamov A."/>
            <person name="Salih N.S."/>
            <person name="Samson R.A."/>
            <person name="Sandor E."/>
            <person name="Sanguinetti M."/>
            <person name="Schuetze T."/>
            <person name="Sepcic K."/>
            <person name="Shelest E."/>
            <person name="Sherlock G."/>
            <person name="Sophianopoulou V."/>
            <person name="Squina F.M."/>
            <person name="Sun H."/>
            <person name="Susca A."/>
            <person name="Todd R.B."/>
            <person name="Tsang A."/>
            <person name="Unkles S.E."/>
            <person name="van de Wiele N."/>
            <person name="van Rossen-Uffink D."/>
            <person name="Oliveira J.V."/>
            <person name="Vesth T.C."/>
            <person name="Visser J."/>
            <person name="Yu J.-H."/>
            <person name="Zhou M."/>
            <person name="Andersen M.R."/>
            <person name="Archer D.B."/>
            <person name="Baker S.E."/>
            <person name="Benoit I."/>
            <person name="Brakhage A.A."/>
            <person name="Braus G.H."/>
            <person name="Fischer R."/>
            <person name="Frisvad J.C."/>
            <person name="Goldman G.H."/>
            <person name="Houbraken J."/>
            <person name="Oakley B."/>
            <person name="Pocsi I."/>
            <person name="Scazzocchio C."/>
            <person name="Seiboth B."/>
            <person name="vanKuyk P.A."/>
            <person name="Wortman J."/>
            <person name="Dyer P.S."/>
            <person name="Grigoriev I.V."/>
        </authorList>
    </citation>
    <scope>NUCLEOTIDE SEQUENCE [LARGE SCALE GENOMIC DNA]</scope>
    <source>
        <strain evidence="3">ITEM 5010</strain>
    </source>
</reference>
<organism evidence="2 3">
    <name type="scientific">Aspergillus carbonarius (strain ITEM 5010)</name>
    <dbReference type="NCBI Taxonomy" id="602072"/>
    <lineage>
        <taxon>Eukaryota</taxon>
        <taxon>Fungi</taxon>
        <taxon>Dikarya</taxon>
        <taxon>Ascomycota</taxon>
        <taxon>Pezizomycotina</taxon>
        <taxon>Eurotiomycetes</taxon>
        <taxon>Eurotiomycetidae</taxon>
        <taxon>Eurotiales</taxon>
        <taxon>Aspergillaceae</taxon>
        <taxon>Aspergillus</taxon>
        <taxon>Aspergillus subgen. Circumdati</taxon>
    </lineage>
</organism>
<dbReference type="EMBL" id="KV907498">
    <property type="protein sequence ID" value="OOF96311.1"/>
    <property type="molecule type" value="Genomic_DNA"/>
</dbReference>
<dbReference type="Gene3D" id="3.40.50.150">
    <property type="entry name" value="Vaccinia Virus protein VP39"/>
    <property type="match status" value="1"/>
</dbReference>
<dbReference type="InterPro" id="IPR001077">
    <property type="entry name" value="COMT_C"/>
</dbReference>
<evidence type="ECO:0000259" key="1">
    <source>
        <dbReference type="Pfam" id="PF00891"/>
    </source>
</evidence>
<proteinExistence type="predicted"/>
<dbReference type="SUPFAM" id="SSF53335">
    <property type="entry name" value="S-adenosyl-L-methionine-dependent methyltransferases"/>
    <property type="match status" value="1"/>
</dbReference>
<dbReference type="InterPro" id="IPR029063">
    <property type="entry name" value="SAM-dependent_MTases_sf"/>
</dbReference>
<accession>A0A1R3RPA0</accession>
<dbReference type="VEuPathDB" id="FungiDB:ASPCADRAFT_206493"/>
<dbReference type="PANTHER" id="PTHR43712:SF1">
    <property type="entry name" value="HYPOTHETICAL O-METHYLTRANSFERASE (EUROFUNG)-RELATED"/>
    <property type="match status" value="1"/>
</dbReference>
<keyword evidence="3" id="KW-1185">Reference proteome</keyword>
<feature type="domain" description="O-methyltransferase C-terminal" evidence="1">
    <location>
        <begin position="1"/>
        <end position="77"/>
    </location>
</feature>
<dbReference type="OMA" id="GMERTEG"/>
<dbReference type="Pfam" id="PF00891">
    <property type="entry name" value="Methyltransf_2"/>
    <property type="match status" value="1"/>
</dbReference>
<dbReference type="GO" id="GO:0008171">
    <property type="term" value="F:O-methyltransferase activity"/>
    <property type="evidence" value="ECO:0007669"/>
    <property type="project" value="InterPro"/>
</dbReference>
<dbReference type="OrthoDB" id="1535081at2759"/>
<evidence type="ECO:0000313" key="3">
    <source>
        <dbReference type="Proteomes" id="UP000188318"/>
    </source>
</evidence>
<dbReference type="AlphaFoldDB" id="A0A1R3RPA0"/>